<evidence type="ECO:0000256" key="4">
    <source>
        <dbReference type="ARBA" id="ARBA00023157"/>
    </source>
</evidence>
<dbReference type="PANTHER" id="PTHR33353">
    <property type="entry name" value="PUTATIVE (AFU_ORTHOLOGUE AFUA_1G12560)-RELATED"/>
    <property type="match status" value="1"/>
</dbReference>
<keyword evidence="3 5" id="KW-0964">Secreted</keyword>
<dbReference type="Proteomes" id="UP000799766">
    <property type="component" value="Unassembled WGS sequence"/>
</dbReference>
<protein>
    <recommendedName>
        <fullName evidence="5">AA9 family lytic polysaccharide monooxygenase</fullName>
        <ecNumber evidence="5">1.14.99.56</ecNumber>
    </recommendedName>
    <alternativeName>
        <fullName evidence="5">Endo-beta-1,4-glucanase</fullName>
    </alternativeName>
    <alternativeName>
        <fullName evidence="5">Glycosyl hydrolase 61 family protein</fullName>
    </alternativeName>
</protein>
<dbReference type="GO" id="GO:0008810">
    <property type="term" value="F:cellulase activity"/>
    <property type="evidence" value="ECO:0007669"/>
    <property type="project" value="UniProtKB-UniRule"/>
</dbReference>
<keyword evidence="4 5" id="KW-1015">Disulfide bond</keyword>
<keyword evidence="7" id="KW-0378">Hydrolase</keyword>
<name>A0A6A6P684_9PEZI</name>
<gene>
    <name evidence="7" type="ORF">BDY21DRAFT_362220</name>
</gene>
<evidence type="ECO:0000256" key="1">
    <source>
        <dbReference type="ARBA" id="ARBA00001973"/>
    </source>
</evidence>
<dbReference type="EC" id="1.14.99.56" evidence="5"/>
<proteinExistence type="predicted"/>
<dbReference type="CDD" id="cd21175">
    <property type="entry name" value="LPMO_AA9"/>
    <property type="match status" value="1"/>
</dbReference>
<dbReference type="Pfam" id="PF03443">
    <property type="entry name" value="AA9"/>
    <property type="match status" value="1"/>
</dbReference>
<reference evidence="7" key="1">
    <citation type="journal article" date="2020" name="Stud. Mycol.">
        <title>101 Dothideomycetes genomes: a test case for predicting lifestyles and emergence of pathogens.</title>
        <authorList>
            <person name="Haridas S."/>
            <person name="Albert R."/>
            <person name="Binder M."/>
            <person name="Bloem J."/>
            <person name="Labutti K."/>
            <person name="Salamov A."/>
            <person name="Andreopoulos B."/>
            <person name="Baker S."/>
            <person name="Barry K."/>
            <person name="Bills G."/>
            <person name="Bluhm B."/>
            <person name="Cannon C."/>
            <person name="Castanera R."/>
            <person name="Culley D."/>
            <person name="Daum C."/>
            <person name="Ezra D."/>
            <person name="Gonzalez J."/>
            <person name="Henrissat B."/>
            <person name="Kuo A."/>
            <person name="Liang C."/>
            <person name="Lipzen A."/>
            <person name="Lutzoni F."/>
            <person name="Magnuson J."/>
            <person name="Mondo S."/>
            <person name="Nolan M."/>
            <person name="Ohm R."/>
            <person name="Pangilinan J."/>
            <person name="Park H.-J."/>
            <person name="Ramirez L."/>
            <person name="Alfaro M."/>
            <person name="Sun H."/>
            <person name="Tritt A."/>
            <person name="Yoshinaga Y."/>
            <person name="Zwiers L.-H."/>
            <person name="Turgeon B."/>
            <person name="Goodwin S."/>
            <person name="Spatafora J."/>
            <person name="Crous P."/>
            <person name="Grigoriev I."/>
        </authorList>
    </citation>
    <scope>NUCLEOTIDE SEQUENCE</scope>
    <source>
        <strain evidence="7">ATCC 16933</strain>
    </source>
</reference>
<evidence type="ECO:0000313" key="7">
    <source>
        <dbReference type="EMBL" id="KAF2459500.1"/>
    </source>
</evidence>
<dbReference type="GO" id="GO:0030245">
    <property type="term" value="P:cellulose catabolic process"/>
    <property type="evidence" value="ECO:0007669"/>
    <property type="project" value="UniProtKB-UniRule"/>
</dbReference>
<comment type="domain">
    <text evidence="5">Has a modular structure: an endo-beta-1,4-glucanase catalytic module at the N-terminus, a linker rich in serines and threonines, and a C-terminal carbohydrate-binding module (CBM).</text>
</comment>
<comment type="function">
    <text evidence="5">Lytic polysaccharide monooxygenase (LMPO) that depolymerizes crystalline and amorphous polysaccharides via the oxidation of scissile alpha- or beta-(1-4)-glycosidic bonds, yielding C1 and/or C4 oxidation products. Catalysis by LPMOs requires the reduction of the active-site copper from Cu(II) to Cu(I) by a reducing agent and H(2)O(2) or O(2) as a cosubstrate.</text>
</comment>
<keyword evidence="5" id="KW-0624">Polysaccharide degradation</keyword>
<dbReference type="AlphaFoldDB" id="A0A6A6P684"/>
<dbReference type="InterPro" id="IPR005103">
    <property type="entry name" value="AA9_LPMO"/>
</dbReference>
<evidence type="ECO:0000313" key="8">
    <source>
        <dbReference type="Proteomes" id="UP000799766"/>
    </source>
</evidence>
<keyword evidence="5" id="KW-0136">Cellulose degradation</keyword>
<organism evidence="7 8">
    <name type="scientific">Lineolata rhizophorae</name>
    <dbReference type="NCBI Taxonomy" id="578093"/>
    <lineage>
        <taxon>Eukaryota</taxon>
        <taxon>Fungi</taxon>
        <taxon>Dikarya</taxon>
        <taxon>Ascomycota</taxon>
        <taxon>Pezizomycotina</taxon>
        <taxon>Dothideomycetes</taxon>
        <taxon>Dothideomycetes incertae sedis</taxon>
        <taxon>Lineolatales</taxon>
        <taxon>Lineolataceae</taxon>
        <taxon>Lineolata</taxon>
    </lineage>
</organism>
<keyword evidence="5" id="KW-0119">Carbohydrate metabolism</keyword>
<accession>A0A6A6P684</accession>
<dbReference type="PANTHER" id="PTHR33353:SF13">
    <property type="entry name" value="ENDOGLUCANASE II"/>
    <property type="match status" value="1"/>
</dbReference>
<keyword evidence="8" id="KW-1185">Reference proteome</keyword>
<feature type="domain" description="Auxiliary Activity family 9 catalytic" evidence="6">
    <location>
        <begin position="19"/>
        <end position="227"/>
    </location>
</feature>
<dbReference type="InterPro" id="IPR049892">
    <property type="entry name" value="AA9"/>
</dbReference>
<evidence type="ECO:0000256" key="2">
    <source>
        <dbReference type="ARBA" id="ARBA00004613"/>
    </source>
</evidence>
<dbReference type="GO" id="GO:0030248">
    <property type="term" value="F:cellulose binding"/>
    <property type="evidence" value="ECO:0007669"/>
    <property type="project" value="UniProtKB-UniRule"/>
</dbReference>
<comment type="catalytic activity">
    <reaction evidence="5">
        <text>[(1-&gt;4)-beta-D-glucosyl]n+m + reduced acceptor + O2 = 4-dehydro-beta-D-glucosyl-[(1-&gt;4)-beta-D-glucosyl]n-1 + [(1-&gt;4)-beta-D-glucosyl]m + acceptor + H2O.</text>
        <dbReference type="EC" id="1.14.99.56"/>
    </reaction>
</comment>
<dbReference type="Gene3D" id="2.70.50.70">
    <property type="match status" value="1"/>
</dbReference>
<sequence>MKTSASIVFAMAAATSKAHSIFQAISVDGENQGELVGVRAPSSNFPIMDVTSKDLECNTGLIQPVSTDVVEIPAGADVGALWGHVIGGAQVPNDPDNPIAKSHHGPTMVYMAAVDDAGSAETSGLDWFKIFEDGMDEEGVWGVDRMVADDGWVMFTMPECLAAGDYIMRVEIIALHSAYDVGQAQFYNSCANVRVTGDGTNTGGETVKIPGVYSAEDPGIHVTIYDEDGNTDMDGQEYQIPGPEPMSC</sequence>
<evidence type="ECO:0000256" key="3">
    <source>
        <dbReference type="ARBA" id="ARBA00022525"/>
    </source>
</evidence>
<evidence type="ECO:0000256" key="5">
    <source>
        <dbReference type="RuleBase" id="RU368122"/>
    </source>
</evidence>
<dbReference type="GO" id="GO:0005576">
    <property type="term" value="C:extracellular region"/>
    <property type="evidence" value="ECO:0007669"/>
    <property type="project" value="UniProtKB-SubCell"/>
</dbReference>
<comment type="subcellular location">
    <subcellularLocation>
        <location evidence="2 5">Secreted</location>
    </subcellularLocation>
</comment>
<dbReference type="OrthoDB" id="5558646at2759"/>
<dbReference type="EMBL" id="MU001675">
    <property type="protein sequence ID" value="KAF2459500.1"/>
    <property type="molecule type" value="Genomic_DNA"/>
</dbReference>
<comment type="cofactor">
    <cofactor evidence="1">
        <name>Cu(2+)</name>
        <dbReference type="ChEBI" id="CHEBI:29036"/>
    </cofactor>
</comment>
<evidence type="ECO:0000259" key="6">
    <source>
        <dbReference type="Pfam" id="PF03443"/>
    </source>
</evidence>